<dbReference type="AlphaFoldDB" id="A0AAE0EQ34"/>
<accession>A0AAE0EQ34</accession>
<evidence type="ECO:0000313" key="3">
    <source>
        <dbReference type="Proteomes" id="UP001190700"/>
    </source>
</evidence>
<keyword evidence="3" id="KW-1185">Reference proteome</keyword>
<reference evidence="2 3" key="1">
    <citation type="journal article" date="2015" name="Genome Biol. Evol.">
        <title>Comparative Genomics of a Bacterivorous Green Alga Reveals Evolutionary Causalities and Consequences of Phago-Mixotrophic Mode of Nutrition.</title>
        <authorList>
            <person name="Burns J.A."/>
            <person name="Paasch A."/>
            <person name="Narechania A."/>
            <person name="Kim E."/>
        </authorList>
    </citation>
    <scope>NUCLEOTIDE SEQUENCE [LARGE SCALE GENOMIC DNA]</scope>
    <source>
        <strain evidence="2 3">PLY_AMNH</strain>
    </source>
</reference>
<dbReference type="EMBL" id="LGRX02035035">
    <property type="protein sequence ID" value="KAK3236451.1"/>
    <property type="molecule type" value="Genomic_DNA"/>
</dbReference>
<comment type="caution">
    <text evidence="2">The sequence shown here is derived from an EMBL/GenBank/DDBJ whole genome shotgun (WGS) entry which is preliminary data.</text>
</comment>
<dbReference type="InterPro" id="IPR017920">
    <property type="entry name" value="COMM"/>
</dbReference>
<feature type="domain" description="COMM" evidence="1">
    <location>
        <begin position="125"/>
        <end position="201"/>
    </location>
</feature>
<evidence type="ECO:0000259" key="1">
    <source>
        <dbReference type="PROSITE" id="PS51269"/>
    </source>
</evidence>
<dbReference type="Pfam" id="PF21672">
    <property type="entry name" value="COMM_HN"/>
    <property type="match status" value="1"/>
</dbReference>
<gene>
    <name evidence="2" type="ORF">CYMTET_53419</name>
</gene>
<protein>
    <recommendedName>
        <fullName evidence="1">COMM domain-containing protein</fullName>
    </recommendedName>
</protein>
<dbReference type="Proteomes" id="UP001190700">
    <property type="component" value="Unassembled WGS sequence"/>
</dbReference>
<proteinExistence type="predicted"/>
<name>A0AAE0EQ34_9CHLO</name>
<dbReference type="InterPro" id="IPR037361">
    <property type="entry name" value="COMMD10"/>
</dbReference>
<dbReference type="PANTHER" id="PTHR12333:SF0">
    <property type="entry name" value="COMM DOMAIN-CONTAINING PROTEIN 10"/>
    <property type="match status" value="1"/>
</dbReference>
<sequence>MFEITPSFKVAVASGNTVITDHRDRFVPLLQRIIEKLQVKDEKPFSEAEESQLQRLLALSPQQLEQLIAMCTYCFQQAVYNSYSPQLSAAGANQYQVKAFQHVWAESGTQVLKAVRDQSFGAVPSVSGVSWRVQLRNLNTSTAVEESLQPEPIGVIQLNMSPPDTSSVDQGGGLVMEFSKDEMYDLFFKLERVQEQLDALA</sequence>
<dbReference type="PANTHER" id="PTHR12333">
    <property type="entry name" value="COMM DOMAIN CONTAINING PROTEIN 10"/>
    <property type="match status" value="1"/>
</dbReference>
<organism evidence="2 3">
    <name type="scientific">Cymbomonas tetramitiformis</name>
    <dbReference type="NCBI Taxonomy" id="36881"/>
    <lineage>
        <taxon>Eukaryota</taxon>
        <taxon>Viridiplantae</taxon>
        <taxon>Chlorophyta</taxon>
        <taxon>Pyramimonadophyceae</taxon>
        <taxon>Pyramimonadales</taxon>
        <taxon>Pyramimonadaceae</taxon>
        <taxon>Cymbomonas</taxon>
    </lineage>
</organism>
<dbReference type="PROSITE" id="PS51269">
    <property type="entry name" value="COMM"/>
    <property type="match status" value="1"/>
</dbReference>
<evidence type="ECO:0000313" key="2">
    <source>
        <dbReference type="EMBL" id="KAK3236451.1"/>
    </source>
</evidence>